<accession>A0AAU9DCW5</accession>
<dbReference type="RefSeq" id="WP_307904237.1">
    <property type="nucleotide sequence ID" value="NZ_AP027059.1"/>
</dbReference>
<dbReference type="AlphaFoldDB" id="A0AAU9DCW5"/>
<dbReference type="EMBL" id="AP027059">
    <property type="protein sequence ID" value="BDU51351.1"/>
    <property type="molecule type" value="Genomic_DNA"/>
</dbReference>
<feature type="domain" description="Smr" evidence="1">
    <location>
        <begin position="4"/>
        <end position="80"/>
    </location>
</feature>
<dbReference type="Proteomes" id="UP001321582">
    <property type="component" value="Chromosome"/>
</dbReference>
<evidence type="ECO:0000259" key="1">
    <source>
        <dbReference type="PROSITE" id="PS50828"/>
    </source>
</evidence>
<sequence length="148" mass="17243">MRIIDMHELTVENAIDKFIQVYNENIGKSIKIIHGYGSSGKGGKIKKKLRQFLDENLKYLEYTIGEKIDGNRGYTIVNAKKRVPLKIDYIKIEILEFCNAAKTKEKIAGKFRKYEPEKILKALRQLEKSGELKVINKGKHKCYLKNYY</sequence>
<dbReference type="PROSITE" id="PS50828">
    <property type="entry name" value="SMR"/>
    <property type="match status" value="1"/>
</dbReference>
<protein>
    <recommendedName>
        <fullName evidence="1">Smr domain-containing protein</fullName>
    </recommendedName>
</protein>
<keyword evidence="3" id="KW-1185">Reference proteome</keyword>
<name>A0AAU9DCW5_9FUSO</name>
<proteinExistence type="predicted"/>
<evidence type="ECO:0000313" key="2">
    <source>
        <dbReference type="EMBL" id="BDU51351.1"/>
    </source>
</evidence>
<dbReference type="KEGG" id="haby:HLVA_19200"/>
<gene>
    <name evidence="2" type="ORF">HLVA_19200</name>
</gene>
<dbReference type="Gene3D" id="3.30.1370.110">
    <property type="match status" value="1"/>
</dbReference>
<dbReference type="SUPFAM" id="SSF160443">
    <property type="entry name" value="SMR domain-like"/>
    <property type="match status" value="1"/>
</dbReference>
<dbReference type="Pfam" id="PF01713">
    <property type="entry name" value="Smr"/>
    <property type="match status" value="1"/>
</dbReference>
<organism evidence="2 3">
    <name type="scientific">Haliovirga abyssi</name>
    <dbReference type="NCBI Taxonomy" id="2996794"/>
    <lineage>
        <taxon>Bacteria</taxon>
        <taxon>Fusobacteriati</taxon>
        <taxon>Fusobacteriota</taxon>
        <taxon>Fusobacteriia</taxon>
        <taxon>Fusobacteriales</taxon>
        <taxon>Haliovirgaceae</taxon>
        <taxon>Haliovirga</taxon>
    </lineage>
</organism>
<dbReference type="InterPro" id="IPR036063">
    <property type="entry name" value="Smr_dom_sf"/>
</dbReference>
<reference evidence="2 3" key="1">
    <citation type="submission" date="2022-11" db="EMBL/GenBank/DDBJ databases">
        <title>Haliovirga abyssi gen. nov., sp. nov., a mesophilic fermentative bacterium isolated from the Iheya North hydrothermal field and the proposal of Haliovirgaceae fam. nov.</title>
        <authorList>
            <person name="Miyazaki U."/>
            <person name="Tame A."/>
            <person name="Miyazaki J."/>
            <person name="Takai K."/>
            <person name="Sawayama S."/>
            <person name="Kitajima M."/>
            <person name="Okamoto A."/>
            <person name="Nakagawa S."/>
        </authorList>
    </citation>
    <scope>NUCLEOTIDE SEQUENCE [LARGE SCALE GENOMIC DNA]</scope>
    <source>
        <strain evidence="2 3">IC12</strain>
    </source>
</reference>
<evidence type="ECO:0000313" key="3">
    <source>
        <dbReference type="Proteomes" id="UP001321582"/>
    </source>
</evidence>
<dbReference type="InterPro" id="IPR002625">
    <property type="entry name" value="Smr_dom"/>
</dbReference>